<dbReference type="InterPro" id="IPR007278">
    <property type="entry name" value="DUF397"/>
</dbReference>
<organism evidence="2 3">
    <name type="scientific">Saccharopolyspora elongata</name>
    <dbReference type="NCBI Taxonomy" id="2530387"/>
    <lineage>
        <taxon>Bacteria</taxon>
        <taxon>Bacillati</taxon>
        <taxon>Actinomycetota</taxon>
        <taxon>Actinomycetes</taxon>
        <taxon>Pseudonocardiales</taxon>
        <taxon>Pseudonocardiaceae</taxon>
        <taxon>Saccharopolyspora</taxon>
    </lineage>
</organism>
<comment type="caution">
    <text evidence="2">The sequence shown here is derived from an EMBL/GenBank/DDBJ whole genome shotgun (WGS) entry which is preliminary data.</text>
</comment>
<dbReference type="EMBL" id="SMKW01000013">
    <property type="protein sequence ID" value="TDD52261.1"/>
    <property type="molecule type" value="Genomic_DNA"/>
</dbReference>
<name>A0A4R4Z2L8_9PSEU</name>
<accession>A0A4R4Z2L8</accession>
<evidence type="ECO:0000313" key="3">
    <source>
        <dbReference type="Proteomes" id="UP000294947"/>
    </source>
</evidence>
<protein>
    <submittedName>
        <fullName evidence="2">DUF397 domain-containing protein</fullName>
    </submittedName>
</protein>
<dbReference type="Proteomes" id="UP000294947">
    <property type="component" value="Unassembled WGS sequence"/>
</dbReference>
<feature type="domain" description="DUF397" evidence="1">
    <location>
        <begin position="34"/>
        <end position="87"/>
    </location>
</feature>
<reference evidence="2 3" key="1">
    <citation type="submission" date="2019-03" db="EMBL/GenBank/DDBJ databases">
        <title>Draft genome sequences of novel Actinobacteria.</title>
        <authorList>
            <person name="Sahin N."/>
            <person name="Ay H."/>
            <person name="Saygin H."/>
        </authorList>
    </citation>
    <scope>NUCLEOTIDE SEQUENCE [LARGE SCALE GENOMIC DNA]</scope>
    <source>
        <strain evidence="2 3">7K502</strain>
    </source>
</reference>
<dbReference type="OrthoDB" id="3430276at2"/>
<feature type="domain" description="DUF397" evidence="1">
    <location>
        <begin position="10"/>
        <end position="33"/>
    </location>
</feature>
<evidence type="ECO:0000259" key="1">
    <source>
        <dbReference type="Pfam" id="PF04149"/>
    </source>
</evidence>
<keyword evidence="3" id="KW-1185">Reference proteome</keyword>
<evidence type="ECO:0000313" key="2">
    <source>
        <dbReference type="EMBL" id="TDD52261.1"/>
    </source>
</evidence>
<sequence length="93" mass="9784">MRAPDLGPVTWRKSSYSSGNDNCVEVAGLRDSNAVWRKSSRSNGSGGVCVEVAFVSGATAVRDSKDPSGPALVFDARSFDGFLGKVKAGGFRR</sequence>
<proteinExistence type="predicted"/>
<gene>
    <name evidence="2" type="ORF">E1288_12870</name>
</gene>
<dbReference type="AlphaFoldDB" id="A0A4R4Z2L8"/>
<dbReference type="RefSeq" id="WP_132484606.1">
    <property type="nucleotide sequence ID" value="NZ_SMKW01000013.1"/>
</dbReference>
<dbReference type="Pfam" id="PF04149">
    <property type="entry name" value="DUF397"/>
    <property type="match status" value="2"/>
</dbReference>